<organism evidence="1 2">
    <name type="scientific">Prunus persica</name>
    <name type="common">Peach</name>
    <name type="synonym">Amygdalus persica</name>
    <dbReference type="NCBI Taxonomy" id="3760"/>
    <lineage>
        <taxon>Eukaryota</taxon>
        <taxon>Viridiplantae</taxon>
        <taxon>Streptophyta</taxon>
        <taxon>Embryophyta</taxon>
        <taxon>Tracheophyta</taxon>
        <taxon>Spermatophyta</taxon>
        <taxon>Magnoliopsida</taxon>
        <taxon>eudicotyledons</taxon>
        <taxon>Gunneridae</taxon>
        <taxon>Pentapetalae</taxon>
        <taxon>rosids</taxon>
        <taxon>fabids</taxon>
        <taxon>Rosales</taxon>
        <taxon>Rosaceae</taxon>
        <taxon>Amygdaloideae</taxon>
        <taxon>Amygdaleae</taxon>
        <taxon>Prunus</taxon>
    </lineage>
</organism>
<dbReference type="EMBL" id="CM007652">
    <property type="protein sequence ID" value="ONI21635.1"/>
    <property type="molecule type" value="Genomic_DNA"/>
</dbReference>
<accession>M5WP67</accession>
<dbReference type="Gramene" id="ONI21635">
    <property type="protein sequence ID" value="ONI21635"/>
    <property type="gene ID" value="PRUPE_2G077300"/>
</dbReference>
<sequence length="108" mass="12110">MERSANYYQTSSFKKVMHSWLRVKIMSFAFSKNCGSSTFIIIAACLPAPRSHILNAEAKKSFIASSLITNLRSKDCNVRHIDECKETLLPHIISPSHIVAAEHHHTAS</sequence>
<evidence type="ECO:0000313" key="1">
    <source>
        <dbReference type="EMBL" id="ONI21635.1"/>
    </source>
</evidence>
<dbReference type="HOGENOM" id="CLU_2201581_0_0_1"/>
<dbReference type="Proteomes" id="UP000006882">
    <property type="component" value="Chromosome G2"/>
</dbReference>
<keyword evidence="2" id="KW-1185">Reference proteome</keyword>
<protein>
    <submittedName>
        <fullName evidence="1">Uncharacterized protein</fullName>
    </submittedName>
</protein>
<dbReference type="AlphaFoldDB" id="M5WP67"/>
<name>M5WP67_PRUPE</name>
<proteinExistence type="predicted"/>
<reference evidence="1 2" key="1">
    <citation type="journal article" date="2013" name="Nat. Genet.">
        <title>The high-quality draft genome of peach (Prunus persica) identifies unique patterns of genetic diversity, domestication and genome evolution.</title>
        <authorList>
            <consortium name="International Peach Genome Initiative"/>
            <person name="Verde I."/>
            <person name="Abbott A.G."/>
            <person name="Scalabrin S."/>
            <person name="Jung S."/>
            <person name="Shu S."/>
            <person name="Marroni F."/>
            <person name="Zhebentyayeva T."/>
            <person name="Dettori M.T."/>
            <person name="Grimwood J."/>
            <person name="Cattonaro F."/>
            <person name="Zuccolo A."/>
            <person name="Rossini L."/>
            <person name="Jenkins J."/>
            <person name="Vendramin E."/>
            <person name="Meisel L.A."/>
            <person name="Decroocq V."/>
            <person name="Sosinski B."/>
            <person name="Prochnik S."/>
            <person name="Mitros T."/>
            <person name="Policriti A."/>
            <person name="Cipriani G."/>
            <person name="Dondini L."/>
            <person name="Ficklin S."/>
            <person name="Goodstein D.M."/>
            <person name="Xuan P."/>
            <person name="Del Fabbro C."/>
            <person name="Aramini V."/>
            <person name="Copetti D."/>
            <person name="Gonzalez S."/>
            <person name="Horner D.S."/>
            <person name="Falchi R."/>
            <person name="Lucas S."/>
            <person name="Mica E."/>
            <person name="Maldonado J."/>
            <person name="Lazzari B."/>
            <person name="Bielenberg D."/>
            <person name="Pirona R."/>
            <person name="Miculan M."/>
            <person name="Barakat A."/>
            <person name="Testolin R."/>
            <person name="Stella A."/>
            <person name="Tartarini S."/>
            <person name="Tonutti P."/>
            <person name="Arus P."/>
            <person name="Orellana A."/>
            <person name="Wells C."/>
            <person name="Main D."/>
            <person name="Vizzotto G."/>
            <person name="Silva H."/>
            <person name="Salamini F."/>
            <person name="Schmutz J."/>
            <person name="Morgante M."/>
            <person name="Rokhsar D.S."/>
        </authorList>
    </citation>
    <scope>NUCLEOTIDE SEQUENCE [LARGE SCALE GENOMIC DNA]</scope>
    <source>
        <strain evidence="2">cv. Nemared</strain>
    </source>
</reference>
<evidence type="ECO:0000313" key="2">
    <source>
        <dbReference type="Proteomes" id="UP000006882"/>
    </source>
</evidence>
<gene>
    <name evidence="1" type="ORF">PRUPE_2G077300</name>
</gene>